<comment type="caution">
    <text evidence="3">The sequence shown here is derived from an EMBL/GenBank/DDBJ whole genome shotgun (WGS) entry which is preliminary data.</text>
</comment>
<proteinExistence type="predicted"/>
<evidence type="ECO:0000259" key="2">
    <source>
        <dbReference type="Pfam" id="PF14111"/>
    </source>
</evidence>
<accession>A0ABQ5BPM4</accession>
<evidence type="ECO:0000256" key="1">
    <source>
        <dbReference type="SAM" id="MobiDB-lite"/>
    </source>
</evidence>
<keyword evidence="4" id="KW-1185">Reference proteome</keyword>
<feature type="region of interest" description="Disordered" evidence="1">
    <location>
        <begin position="496"/>
        <end position="520"/>
    </location>
</feature>
<gene>
    <name evidence="3" type="ORF">Tco_0874020</name>
</gene>
<dbReference type="PANTHER" id="PTHR31286">
    <property type="entry name" value="GLYCINE-RICH CELL WALL STRUCTURAL PROTEIN 1.8-LIKE"/>
    <property type="match status" value="1"/>
</dbReference>
<dbReference type="PANTHER" id="PTHR31286:SF99">
    <property type="entry name" value="DUF4283 DOMAIN-CONTAINING PROTEIN"/>
    <property type="match status" value="1"/>
</dbReference>
<organism evidence="3 4">
    <name type="scientific">Tanacetum coccineum</name>
    <dbReference type="NCBI Taxonomy" id="301880"/>
    <lineage>
        <taxon>Eukaryota</taxon>
        <taxon>Viridiplantae</taxon>
        <taxon>Streptophyta</taxon>
        <taxon>Embryophyta</taxon>
        <taxon>Tracheophyta</taxon>
        <taxon>Spermatophyta</taxon>
        <taxon>Magnoliopsida</taxon>
        <taxon>eudicotyledons</taxon>
        <taxon>Gunneridae</taxon>
        <taxon>Pentapetalae</taxon>
        <taxon>asterids</taxon>
        <taxon>campanulids</taxon>
        <taxon>Asterales</taxon>
        <taxon>Asteraceae</taxon>
        <taxon>Asteroideae</taxon>
        <taxon>Anthemideae</taxon>
        <taxon>Anthemidinae</taxon>
        <taxon>Tanacetum</taxon>
    </lineage>
</organism>
<feature type="domain" description="DUF4283" evidence="2">
    <location>
        <begin position="287"/>
        <end position="365"/>
    </location>
</feature>
<evidence type="ECO:0000313" key="3">
    <source>
        <dbReference type="EMBL" id="GJT15314.1"/>
    </source>
</evidence>
<sequence>MAGDGVTKACDGVKISKRWRQRFGDGFLSFLCFLSLRSGMEKRVEMANGELLLRRVAERMNKRTGKTLASQPRKAVRVLVNPNFEFPSKYVGTDDNLVANADEEGLTQSPLECGHLLVSPTAPLPPHQSNVDVAAIFGVSLTTVGDLEVLIKDIDVGKHEELLYGMTNDKRKVVIDALGAMCDLIEALTASKLPNDGFNFDGTRNAIDDVAALCRVPLNSPKEIDEFTKDLEVDINTKSTSYAGAAGASAKDQPKFNSNFIPLVVDPVFDGVNISIPRKVVKKVSTRFEHTLYGYFIGKRMAFQVVEYYARNNWTKPRLKRIMMNTTCFFFFKLDSRVGLEAVLEGGPWLIRNSLIILKKWSMDTRLLKEELTRIPIWVKLHDVPLQVFEEDGISLIAMSSFAWCLIEVNSKVDLVDFVPIGIPSLTGDDFTKETIRVEYEWRPLRCDLCKIFGHVHNHCPKKVVSPPIVTTSNVITPTVEKTNVGFQTVCKNKKRKGKSKSTNGGQFAGPSVKQSLRYEPKASTNTVKKVITNVSNASNSSSMLKTTGTSSKKDNITTSNSYSALYEEEENVKNVYDESASLFTNTKTSGSSSFTAAAG</sequence>
<reference evidence="3" key="2">
    <citation type="submission" date="2022-01" db="EMBL/GenBank/DDBJ databases">
        <authorList>
            <person name="Yamashiro T."/>
            <person name="Shiraishi A."/>
            <person name="Satake H."/>
            <person name="Nakayama K."/>
        </authorList>
    </citation>
    <scope>NUCLEOTIDE SEQUENCE</scope>
</reference>
<dbReference type="InterPro" id="IPR025558">
    <property type="entry name" value="DUF4283"/>
</dbReference>
<dbReference type="InterPro" id="IPR040256">
    <property type="entry name" value="At4g02000-like"/>
</dbReference>
<dbReference type="Proteomes" id="UP001151760">
    <property type="component" value="Unassembled WGS sequence"/>
</dbReference>
<protein>
    <submittedName>
        <fullName evidence="3">Zinc knuckle CX2CX4HX4C containing protein</fullName>
    </submittedName>
</protein>
<evidence type="ECO:0000313" key="4">
    <source>
        <dbReference type="Proteomes" id="UP001151760"/>
    </source>
</evidence>
<dbReference type="Pfam" id="PF14111">
    <property type="entry name" value="DUF4283"/>
    <property type="match status" value="1"/>
</dbReference>
<reference evidence="3" key="1">
    <citation type="journal article" date="2022" name="Int. J. Mol. Sci.">
        <title>Draft Genome of Tanacetum Coccineum: Genomic Comparison of Closely Related Tanacetum-Family Plants.</title>
        <authorList>
            <person name="Yamashiro T."/>
            <person name="Shiraishi A."/>
            <person name="Nakayama K."/>
            <person name="Satake H."/>
        </authorList>
    </citation>
    <scope>NUCLEOTIDE SEQUENCE</scope>
</reference>
<dbReference type="EMBL" id="BQNB010013386">
    <property type="protein sequence ID" value="GJT15314.1"/>
    <property type="molecule type" value="Genomic_DNA"/>
</dbReference>
<name>A0ABQ5BPM4_9ASTR</name>